<dbReference type="EMBL" id="JAIQCV010000004">
    <property type="protein sequence ID" value="KAH1107910.1"/>
    <property type="molecule type" value="Genomic_DNA"/>
</dbReference>
<comment type="caution">
    <text evidence="1">The sequence shown here is derived from an EMBL/GenBank/DDBJ whole genome shotgun (WGS) entry which is preliminary data.</text>
</comment>
<accession>A0A9D4ADK8</accession>
<protein>
    <submittedName>
        <fullName evidence="1">Uncharacterized protein</fullName>
    </submittedName>
</protein>
<keyword evidence="2" id="KW-1185">Reference proteome</keyword>
<reference evidence="1 2" key="1">
    <citation type="journal article" date="2021" name="Plant Biotechnol. J.">
        <title>Multi-omics assisted identification of the key and species-specific regulatory components of drought-tolerant mechanisms in Gossypium stocksii.</title>
        <authorList>
            <person name="Yu D."/>
            <person name="Ke L."/>
            <person name="Zhang D."/>
            <person name="Wu Y."/>
            <person name="Sun Y."/>
            <person name="Mei J."/>
            <person name="Sun J."/>
            <person name="Sun Y."/>
        </authorList>
    </citation>
    <scope>NUCLEOTIDE SEQUENCE [LARGE SCALE GENOMIC DNA]</scope>
    <source>
        <strain evidence="2">cv. E1</strain>
        <tissue evidence="1">Leaf</tissue>
    </source>
</reference>
<dbReference type="Proteomes" id="UP000828251">
    <property type="component" value="Unassembled WGS sequence"/>
</dbReference>
<dbReference type="AlphaFoldDB" id="A0A9D4ADK8"/>
<evidence type="ECO:0000313" key="1">
    <source>
        <dbReference type="EMBL" id="KAH1107910.1"/>
    </source>
</evidence>
<evidence type="ECO:0000313" key="2">
    <source>
        <dbReference type="Proteomes" id="UP000828251"/>
    </source>
</evidence>
<sequence>MEADPTVSNSLSRKPTQDLSVSILQMKQDTLQTHGKPFECSSKNLYPILTEYSQKGSPFHTKRLSCTTEAKGILKIPLASNSENVLAITLALHVLELLSIKSNST</sequence>
<gene>
    <name evidence="1" type="ORF">J1N35_011678</name>
</gene>
<proteinExistence type="predicted"/>
<name>A0A9D4ADK8_9ROSI</name>
<organism evidence="1 2">
    <name type="scientific">Gossypium stocksii</name>
    <dbReference type="NCBI Taxonomy" id="47602"/>
    <lineage>
        <taxon>Eukaryota</taxon>
        <taxon>Viridiplantae</taxon>
        <taxon>Streptophyta</taxon>
        <taxon>Embryophyta</taxon>
        <taxon>Tracheophyta</taxon>
        <taxon>Spermatophyta</taxon>
        <taxon>Magnoliopsida</taxon>
        <taxon>eudicotyledons</taxon>
        <taxon>Gunneridae</taxon>
        <taxon>Pentapetalae</taxon>
        <taxon>rosids</taxon>
        <taxon>malvids</taxon>
        <taxon>Malvales</taxon>
        <taxon>Malvaceae</taxon>
        <taxon>Malvoideae</taxon>
        <taxon>Gossypium</taxon>
    </lineage>
</organism>